<dbReference type="GO" id="GO:0016104">
    <property type="term" value="P:triterpenoid biosynthetic process"/>
    <property type="evidence" value="ECO:0007669"/>
    <property type="project" value="InterPro"/>
</dbReference>
<dbReference type="NCBIfam" id="TIGR01787">
    <property type="entry name" value="squalene_cyclas"/>
    <property type="match status" value="1"/>
</dbReference>
<dbReference type="PROSITE" id="PS01074">
    <property type="entry name" value="TERPENE_SYNTHASES"/>
    <property type="match status" value="1"/>
</dbReference>
<evidence type="ECO:0000313" key="8">
    <source>
        <dbReference type="EMBL" id="CBW76991.1"/>
    </source>
</evidence>
<dbReference type="InterPro" id="IPR032696">
    <property type="entry name" value="SQ_cyclase_C"/>
</dbReference>
<keyword evidence="3" id="KW-0677">Repeat</keyword>
<feature type="compositionally biased region" description="Low complexity" evidence="5">
    <location>
        <begin position="25"/>
        <end position="37"/>
    </location>
</feature>
<comment type="similarity">
    <text evidence="2">Belongs to the terpene cyclase/mutase family.</text>
</comment>
<dbReference type="EMBL" id="FR687360">
    <property type="protein sequence ID" value="CBW76991.1"/>
    <property type="molecule type" value="Genomic_DNA"/>
</dbReference>
<dbReference type="HOGENOM" id="CLU_019345_0_0_4"/>
<organism evidence="8 9">
    <name type="scientific">Mycetohabitans rhizoxinica (strain DSM 19002 / CIP 109453 / HKI 454)</name>
    <name type="common">Paraburkholderia rhizoxinica</name>
    <dbReference type="NCBI Taxonomy" id="882378"/>
    <lineage>
        <taxon>Bacteria</taxon>
        <taxon>Pseudomonadati</taxon>
        <taxon>Pseudomonadota</taxon>
        <taxon>Betaproteobacteria</taxon>
        <taxon>Burkholderiales</taxon>
        <taxon>Burkholderiaceae</taxon>
        <taxon>Mycetohabitans</taxon>
    </lineage>
</organism>
<feature type="domain" description="Squalene cyclase C-terminal" evidence="6">
    <location>
        <begin position="460"/>
        <end position="782"/>
    </location>
</feature>
<evidence type="ECO:0000256" key="2">
    <source>
        <dbReference type="ARBA" id="ARBA00009755"/>
    </source>
</evidence>
<dbReference type="NCBIfam" id="TIGR01507">
    <property type="entry name" value="hopene_cyclase"/>
    <property type="match status" value="1"/>
</dbReference>
<dbReference type="InterPro" id="IPR002365">
    <property type="entry name" value="Terpene_synthase_CS"/>
</dbReference>
<dbReference type="eggNOG" id="COG1657">
    <property type="taxonomic scope" value="Bacteria"/>
</dbReference>
<feature type="region of interest" description="Disordered" evidence="5">
    <location>
        <begin position="1"/>
        <end position="51"/>
    </location>
</feature>
<dbReference type="CDD" id="cd02892">
    <property type="entry name" value="SQCY_1"/>
    <property type="match status" value="1"/>
</dbReference>
<dbReference type="AlphaFoldDB" id="E5AV67"/>
<dbReference type="InterPro" id="IPR006400">
    <property type="entry name" value="Hopene-cyclase"/>
</dbReference>
<dbReference type="KEGG" id="brh:RBRH_03441"/>
<dbReference type="EC" id="5.4.99.17" evidence="8"/>
<proteinExistence type="inferred from homology"/>
<gene>
    <name evidence="8" type="ordered locus">RBRH_03441</name>
</gene>
<evidence type="ECO:0000259" key="6">
    <source>
        <dbReference type="Pfam" id="PF13243"/>
    </source>
</evidence>
<dbReference type="Pfam" id="PF13249">
    <property type="entry name" value="SQHop_cyclase_N"/>
    <property type="match status" value="1"/>
</dbReference>
<dbReference type="PANTHER" id="PTHR11764:SF20">
    <property type="entry name" value="LANOSTEROL SYNTHASE"/>
    <property type="match status" value="1"/>
</dbReference>
<feature type="domain" description="Squalene cyclase N-terminal" evidence="7">
    <location>
        <begin position="161"/>
        <end position="451"/>
    </location>
</feature>
<evidence type="ECO:0000259" key="7">
    <source>
        <dbReference type="Pfam" id="PF13249"/>
    </source>
</evidence>
<dbReference type="Proteomes" id="UP000007437">
    <property type="component" value="Plasmid pBRH01"/>
</dbReference>
<feature type="compositionally biased region" description="Polar residues" evidence="5">
    <location>
        <begin position="1"/>
        <end position="24"/>
    </location>
</feature>
<evidence type="ECO:0000256" key="4">
    <source>
        <dbReference type="ARBA" id="ARBA00023235"/>
    </source>
</evidence>
<name>E5AV67_MYCRK</name>
<comment type="pathway">
    <text evidence="1">Secondary metabolite biosynthesis; hopanoid biosynthesis.</text>
</comment>
<reference evidence="8 9" key="1">
    <citation type="journal article" date="2011" name="J. Bacteriol.">
        <title>Complete genome sequence of Burkholderia rhizoxinica, an endosymbiont of Rhizopus microsporus.</title>
        <authorList>
            <person name="Lackner G."/>
            <person name="Moebius N."/>
            <person name="Partida-Martinez L."/>
            <person name="Hertweck C."/>
        </authorList>
    </citation>
    <scope>NUCLEOTIDE SEQUENCE [LARGE SCALE GENOMIC DNA]</scope>
    <source>
        <strain evidence="9">DSM 19002 / CIP 109453 / HKI 454</strain>
        <plasmid evidence="8 9">pBRH01</plasmid>
    </source>
</reference>
<dbReference type="InterPro" id="IPR032697">
    <property type="entry name" value="SQ_cyclase_N"/>
</dbReference>
<dbReference type="InterPro" id="IPR008930">
    <property type="entry name" value="Terpenoid_cyclase/PrenylTrfase"/>
</dbReference>
<accession>E5AV67</accession>
<dbReference type="UniPathway" id="UPA00337"/>
<geneLocation type="plasmid" evidence="8 9">
    <name>pBRH01</name>
</geneLocation>
<dbReference type="Gene3D" id="1.50.10.20">
    <property type="match status" value="2"/>
</dbReference>
<dbReference type="SFLD" id="SFLDG01016">
    <property type="entry name" value="Prenyltransferase_Like_2"/>
    <property type="match status" value="1"/>
</dbReference>
<dbReference type="SUPFAM" id="SSF48239">
    <property type="entry name" value="Terpenoid cyclases/Protein prenyltransferases"/>
    <property type="match status" value="2"/>
</dbReference>
<sequence length="795" mass="88742">MPISAASTCRATRSRQPASCTSRLTRSAPRRSTAPARPWLPTRASTLHKPPRSWHGIRAAWSLRRASWRKPITRYSRSWSGVALLRRVSACACRVRASCWPLPDTGCSDHAAGPPPAVRRTAELLRGIRMNMLHEPLNPDVDDARTAHASAPPNERLEQAIRSATNALLDAQHDDGHWLFELEADATIPAEYVLMVHYLGETPDPVLEAKIGAYLKRIQGEHGGWPLFHDGAFDMSASVKAYFALKMIGEPLDAPHMKRARDAILARGGAAKSNVFTRILLALYGILDWRAVPMMPVEIMLLPTWFPFHLSKVSYWARTVIVPLLVLQAKRPRARNPRGIGIDEIFVGSPRDIGPISKAAHQSQGWFSFFSTIDALLRKLDPYFPKQSRQKAIDAAVHFVDARLNGEDGLGAIFPAMVNSVLMYDVLGYPPDHPHRAIARKSIDKLLVIHEHEAYCQPCLSPVWDTALTAHALLETGEPRAIEHAAKGLDWLLPLQVLDTRGDWISRRATVRPGGWAFQFANPHYPDVDDTAVVAMAMDRVEKLQVRDRYRNAIDRACEWVVGMQSHNGGWGAFEPENTHLYLNNIPFSDHGALLDPPTVDVSSRCLSMLAQLPSTPQRQTSASRAKHYILADQEDDGSWYGRWGMNYIYGTWSALCGLRAAGVAPDTLPLRRAAHWLRSIQNPDGGWGEDGDSYKLDYRGYERAPSTASQTAWALLGLMAAGCEHDEAVARGIAYLLDTQNDEGLWDETLFTATGFPRVFYLRYHGYRKFFPLWALARYRNLAVRNACTVACGM</sequence>
<dbReference type="GO" id="GO:0051007">
    <property type="term" value="F:squalene-hopene cyclase activity"/>
    <property type="evidence" value="ECO:0007669"/>
    <property type="project" value="UniProtKB-EC"/>
</dbReference>
<evidence type="ECO:0000313" key="9">
    <source>
        <dbReference type="Proteomes" id="UP000007437"/>
    </source>
</evidence>
<dbReference type="InterPro" id="IPR018333">
    <property type="entry name" value="Squalene_cyclase"/>
</dbReference>
<dbReference type="Pfam" id="PF13243">
    <property type="entry name" value="SQHop_cyclase_C"/>
    <property type="match status" value="1"/>
</dbReference>
<keyword evidence="4 8" id="KW-0413">Isomerase</keyword>
<dbReference type="GO" id="GO:0005811">
    <property type="term" value="C:lipid droplet"/>
    <property type="evidence" value="ECO:0007669"/>
    <property type="project" value="InterPro"/>
</dbReference>
<evidence type="ECO:0000256" key="3">
    <source>
        <dbReference type="ARBA" id="ARBA00022737"/>
    </source>
</evidence>
<keyword evidence="8" id="KW-0614">Plasmid</keyword>
<evidence type="ECO:0000256" key="1">
    <source>
        <dbReference type="ARBA" id="ARBA00004999"/>
    </source>
</evidence>
<evidence type="ECO:0000256" key="5">
    <source>
        <dbReference type="SAM" id="MobiDB-lite"/>
    </source>
</evidence>
<protein>
    <submittedName>
        <fullName evidence="8">Squalene--hopene cyclase</fullName>
        <ecNumber evidence="8">5.4.99.17</ecNumber>
    </submittedName>
</protein>
<dbReference type="PANTHER" id="PTHR11764">
    <property type="entry name" value="TERPENE CYCLASE/MUTASE FAMILY MEMBER"/>
    <property type="match status" value="1"/>
</dbReference>